<dbReference type="Proteomes" id="UP001497472">
    <property type="component" value="Unassembled WGS sequence"/>
</dbReference>
<evidence type="ECO:0000313" key="2">
    <source>
        <dbReference type="Proteomes" id="UP001497472"/>
    </source>
</evidence>
<gene>
    <name evidence="1" type="ORF">LNINA_LOCUS14142</name>
</gene>
<comment type="caution">
    <text evidence="1">The sequence shown here is derived from an EMBL/GenBank/DDBJ whole genome shotgun (WGS) entry which is preliminary data.</text>
</comment>
<organism evidence="1 2">
    <name type="scientific">Leptosia nina</name>
    <dbReference type="NCBI Taxonomy" id="320188"/>
    <lineage>
        <taxon>Eukaryota</taxon>
        <taxon>Metazoa</taxon>
        <taxon>Ecdysozoa</taxon>
        <taxon>Arthropoda</taxon>
        <taxon>Hexapoda</taxon>
        <taxon>Insecta</taxon>
        <taxon>Pterygota</taxon>
        <taxon>Neoptera</taxon>
        <taxon>Endopterygota</taxon>
        <taxon>Lepidoptera</taxon>
        <taxon>Glossata</taxon>
        <taxon>Ditrysia</taxon>
        <taxon>Papilionoidea</taxon>
        <taxon>Pieridae</taxon>
        <taxon>Pierinae</taxon>
        <taxon>Leptosia</taxon>
    </lineage>
</organism>
<dbReference type="AlphaFoldDB" id="A0AAV1K2E3"/>
<accession>A0AAV1K2E3</accession>
<proteinExistence type="predicted"/>
<sequence length="87" mass="9337">MTDADRAAAPLICGAFDLAAAADCSRRPYINEPACYLYSVRRRRGWLSRYCARGGELRVASGDGSGAVTMGCDGRGRSLLYISGNQQ</sequence>
<name>A0AAV1K2E3_9NEOP</name>
<evidence type="ECO:0000313" key="1">
    <source>
        <dbReference type="EMBL" id="CAK1555316.1"/>
    </source>
</evidence>
<keyword evidence="2" id="KW-1185">Reference proteome</keyword>
<reference evidence="1 2" key="1">
    <citation type="submission" date="2023-11" db="EMBL/GenBank/DDBJ databases">
        <authorList>
            <person name="Okamura Y."/>
        </authorList>
    </citation>
    <scope>NUCLEOTIDE SEQUENCE [LARGE SCALE GENOMIC DNA]</scope>
</reference>
<dbReference type="EMBL" id="CAVLEF010000280">
    <property type="protein sequence ID" value="CAK1555316.1"/>
    <property type="molecule type" value="Genomic_DNA"/>
</dbReference>
<protein>
    <submittedName>
        <fullName evidence="1">Uncharacterized protein</fullName>
    </submittedName>
</protein>